<comment type="caution">
    <text evidence="2">The sequence shown here is derived from an EMBL/GenBank/DDBJ whole genome shotgun (WGS) entry which is preliminary data.</text>
</comment>
<sequence length="184" mass="20338">MFSPSLPKEKIEVIQNLGIGVVDKVVFLFPKPWWPDSETFHAFVWTGADRATVPKDDNWLTKIFGVSTPLGSSTALTMWTSGEGAKLVETLPEDVVKRKAMELLRSSSWYSNPYTRGSYTFDNLSTPQYPHARATLAEPLADSSGTPRVLFAGEATDNTHFSTVHGATDTGFREANRLLTKAKL</sequence>
<dbReference type="SUPFAM" id="SSF54373">
    <property type="entry name" value="FAD-linked reductases, C-terminal domain"/>
    <property type="match status" value="1"/>
</dbReference>
<feature type="domain" description="Amine oxidase" evidence="1">
    <location>
        <begin position="1"/>
        <end position="179"/>
    </location>
</feature>
<dbReference type="InterPro" id="IPR036188">
    <property type="entry name" value="FAD/NAD-bd_sf"/>
</dbReference>
<protein>
    <recommendedName>
        <fullName evidence="1">Amine oxidase domain-containing protein</fullName>
    </recommendedName>
</protein>
<accession>A0A922M0Z8</accession>
<dbReference type="PANTHER" id="PTHR10742:SF398">
    <property type="entry name" value="AMINE OXIDASE DOMAIN-CONTAINING PROTEIN-RELATED"/>
    <property type="match status" value="1"/>
</dbReference>
<dbReference type="EMBL" id="JACEFF010000941">
    <property type="protein sequence ID" value="KAH9627727.1"/>
    <property type="molecule type" value="Genomic_DNA"/>
</dbReference>
<dbReference type="GO" id="GO:0046592">
    <property type="term" value="F:polyamine oxidase activity"/>
    <property type="evidence" value="ECO:0007669"/>
    <property type="project" value="TreeGrafter"/>
</dbReference>
<evidence type="ECO:0000313" key="2">
    <source>
        <dbReference type="EMBL" id="KAH9627727.1"/>
    </source>
</evidence>
<evidence type="ECO:0000313" key="3">
    <source>
        <dbReference type="Proteomes" id="UP000814243"/>
    </source>
</evidence>
<organism evidence="2 3">
    <name type="scientific">Spodoptera exigua</name>
    <name type="common">Beet armyworm</name>
    <name type="synonym">Noctua fulgens</name>
    <dbReference type="NCBI Taxonomy" id="7107"/>
    <lineage>
        <taxon>Eukaryota</taxon>
        <taxon>Metazoa</taxon>
        <taxon>Ecdysozoa</taxon>
        <taxon>Arthropoda</taxon>
        <taxon>Hexapoda</taxon>
        <taxon>Insecta</taxon>
        <taxon>Pterygota</taxon>
        <taxon>Neoptera</taxon>
        <taxon>Endopterygota</taxon>
        <taxon>Lepidoptera</taxon>
        <taxon>Glossata</taxon>
        <taxon>Ditrysia</taxon>
        <taxon>Noctuoidea</taxon>
        <taxon>Noctuidae</taxon>
        <taxon>Amphipyrinae</taxon>
        <taxon>Spodoptera</taxon>
    </lineage>
</organism>
<reference evidence="2" key="1">
    <citation type="journal article" date="2021" name="G3 (Bethesda)">
        <title>Genome and transcriptome analysis of the beet armyworm Spodoptera exigua reveals targets for pest control. .</title>
        <authorList>
            <person name="Simon S."/>
            <person name="Breeschoten T."/>
            <person name="Jansen H.J."/>
            <person name="Dirks R.P."/>
            <person name="Schranz M.E."/>
            <person name="Ros V.I.D."/>
        </authorList>
    </citation>
    <scope>NUCLEOTIDE SEQUENCE</scope>
    <source>
        <strain evidence="2">TB_SE_WUR_2020</strain>
    </source>
</reference>
<name>A0A922M0Z8_SPOEX</name>
<gene>
    <name evidence="2" type="ORF">HF086_017270</name>
</gene>
<dbReference type="InterPro" id="IPR050281">
    <property type="entry name" value="Flavin_monoamine_oxidase"/>
</dbReference>
<evidence type="ECO:0000259" key="1">
    <source>
        <dbReference type="Pfam" id="PF01593"/>
    </source>
</evidence>
<dbReference type="Gene3D" id="3.90.660.10">
    <property type="match status" value="1"/>
</dbReference>
<dbReference type="Pfam" id="PF01593">
    <property type="entry name" value="Amino_oxidase"/>
    <property type="match status" value="1"/>
</dbReference>
<dbReference type="InterPro" id="IPR002937">
    <property type="entry name" value="Amino_oxidase"/>
</dbReference>
<dbReference type="AlphaFoldDB" id="A0A922M0Z8"/>
<proteinExistence type="predicted"/>
<dbReference type="Proteomes" id="UP000814243">
    <property type="component" value="Unassembled WGS sequence"/>
</dbReference>
<dbReference type="SUPFAM" id="SSF51905">
    <property type="entry name" value="FAD/NAD(P)-binding domain"/>
    <property type="match status" value="1"/>
</dbReference>
<dbReference type="PANTHER" id="PTHR10742">
    <property type="entry name" value="FLAVIN MONOAMINE OXIDASE"/>
    <property type="match status" value="1"/>
</dbReference>